<dbReference type="Proteomes" id="UP000246114">
    <property type="component" value="Unassembled WGS sequence"/>
</dbReference>
<organism evidence="3 4">
    <name type="scientific">Clostridium cadaveris</name>
    <dbReference type="NCBI Taxonomy" id="1529"/>
    <lineage>
        <taxon>Bacteria</taxon>
        <taxon>Bacillati</taxon>
        <taxon>Bacillota</taxon>
        <taxon>Clostridia</taxon>
        <taxon>Eubacteriales</taxon>
        <taxon>Clostridiaceae</taxon>
        <taxon>Clostridium</taxon>
    </lineage>
</organism>
<dbReference type="Gene3D" id="2.60.40.1630">
    <property type="entry name" value="bacillus anthracis domain"/>
    <property type="match status" value="1"/>
</dbReference>
<keyword evidence="1" id="KW-0472">Membrane</keyword>
<keyword evidence="4" id="KW-1185">Reference proteome</keyword>
<evidence type="ECO:0000313" key="3">
    <source>
        <dbReference type="EMBL" id="SFG10604.1"/>
    </source>
</evidence>
<dbReference type="EMBL" id="FOOE01000026">
    <property type="protein sequence ID" value="SFG10604.1"/>
    <property type="molecule type" value="Genomic_DNA"/>
</dbReference>
<evidence type="ECO:0000256" key="1">
    <source>
        <dbReference type="SAM" id="Phobius"/>
    </source>
</evidence>
<dbReference type="AlphaFoldDB" id="A0A1I2P3D8"/>
<dbReference type="STRING" id="1529.SAMN04487885_1266"/>
<dbReference type="Proteomes" id="UP000182135">
    <property type="component" value="Unassembled WGS sequence"/>
</dbReference>
<evidence type="ECO:0000313" key="4">
    <source>
        <dbReference type="Proteomes" id="UP000182135"/>
    </source>
</evidence>
<evidence type="ECO:0000313" key="5">
    <source>
        <dbReference type="Proteomes" id="UP000246114"/>
    </source>
</evidence>
<accession>A0A1I2P3D8</accession>
<keyword evidence="1" id="KW-1133">Transmembrane helix</keyword>
<protein>
    <submittedName>
        <fullName evidence="2">DUF4179 domain-containing protein</fullName>
    </submittedName>
</protein>
<reference evidence="3 4" key="1">
    <citation type="submission" date="2016-10" db="EMBL/GenBank/DDBJ databases">
        <authorList>
            <person name="de Groot N.N."/>
        </authorList>
    </citation>
    <scope>NUCLEOTIDE SEQUENCE [LARGE SCALE GENOMIC DNA]</scope>
    <source>
        <strain evidence="3 4">NLAE-zl-G419</strain>
    </source>
</reference>
<dbReference type="RefSeq" id="WP_027639601.1">
    <property type="nucleotide sequence ID" value="NZ_BAAACD010000039.1"/>
</dbReference>
<feature type="transmembrane region" description="Helical" evidence="1">
    <location>
        <begin position="57"/>
        <end position="74"/>
    </location>
</feature>
<reference evidence="2 5" key="2">
    <citation type="submission" date="2018-03" db="EMBL/GenBank/DDBJ databases">
        <title>The uncultured portion of the human microbiome is neutrally assembled.</title>
        <authorList>
            <person name="Jeraldo P."/>
            <person name="Boardman L."/>
            <person name="White B.A."/>
            <person name="Nelson H."/>
            <person name="Goldenfeld N."/>
            <person name="Chia N."/>
        </authorList>
    </citation>
    <scope>NUCLEOTIDE SEQUENCE [LARGE SCALE GENOMIC DNA]</scope>
    <source>
        <strain evidence="2">CIM:MAG 903</strain>
    </source>
</reference>
<dbReference type="EMBL" id="QAMZ01000005">
    <property type="protein sequence ID" value="PWL55618.1"/>
    <property type="molecule type" value="Genomic_DNA"/>
</dbReference>
<proteinExistence type="predicted"/>
<evidence type="ECO:0000313" key="2">
    <source>
        <dbReference type="EMBL" id="PWL55618.1"/>
    </source>
</evidence>
<keyword evidence="1" id="KW-0812">Transmembrane</keyword>
<gene>
    <name evidence="2" type="ORF">DBY38_01445</name>
    <name evidence="3" type="ORF">SAMN04487885_1266</name>
</gene>
<sequence>MNREEKEDAFLRTRFKNNGDIPKEIDDAIETTLNSIKDGSFKNEENGKRNNIDKKKVIKWLAAALVTITIIGVGEKSFDVSAKISGFFEEISTRKIISTKGEEFGTMVGSTLSKDGYDVTLQRIISESNSIKVVYAIKGEKPWELGKGDLKVYINGSFIDSKRASDDYIKLDNDKGLLIINLATEEELPSKYELTSTLSKGKSEWVYKVNIDSTKLLNSTKNISDKKVTKGKNYDVIYNEVVASPMEIKASINVEFKNSSDHYNKNDIIGFVVKNEDGRILDNHLSGSGILEENRISYMLSIMDYDDIPTSLELIPYIIHTVDKDDLEQVGIKNFQKEIVNNEENYFKIISITEDEQCFKVEVKASGELIGNLANTISFIGNNGDEAFLSWSSILNLRNPSSEGSYTLVYEKHSNDEEYKLQLPKSISTMYDVLQENKTNINLR</sequence>
<name>A0A1I2P3D8_9CLOT</name>